<comment type="cofactor">
    <cofactor evidence="1">
        <name>[4Fe-4S] cluster</name>
        <dbReference type="ChEBI" id="CHEBI:49883"/>
    </cofactor>
</comment>
<keyword evidence="3" id="KW-0949">S-adenosyl-L-methionine</keyword>
<dbReference type="CDD" id="cd01335">
    <property type="entry name" value="Radical_SAM"/>
    <property type="match status" value="1"/>
</dbReference>
<reference evidence="7 8" key="1">
    <citation type="journal article" date="2016" name="Nat. Commun.">
        <title>Thousands of microbial genomes shed light on interconnected biogeochemical processes in an aquifer system.</title>
        <authorList>
            <person name="Anantharaman K."/>
            <person name="Brown C.T."/>
            <person name="Hug L.A."/>
            <person name="Sharon I."/>
            <person name="Castelle C.J."/>
            <person name="Probst A.J."/>
            <person name="Thomas B.C."/>
            <person name="Singh A."/>
            <person name="Wilkins M.J."/>
            <person name="Karaoz U."/>
            <person name="Brodie E.L."/>
            <person name="Williams K.H."/>
            <person name="Hubbard S.S."/>
            <person name="Banfield J.F."/>
        </authorList>
    </citation>
    <scope>NUCLEOTIDE SEQUENCE [LARGE SCALE GENOMIC DNA]</scope>
</reference>
<evidence type="ECO:0000256" key="4">
    <source>
        <dbReference type="ARBA" id="ARBA00022723"/>
    </source>
</evidence>
<dbReference type="InterPro" id="IPR013785">
    <property type="entry name" value="Aldolase_TIM"/>
</dbReference>
<dbReference type="STRING" id="1798492.A3C89_02610"/>
<gene>
    <name evidence="7" type="ORF">A3C89_02610</name>
</gene>
<keyword evidence="2" id="KW-0004">4Fe-4S</keyword>
<dbReference type="Gene3D" id="3.20.20.70">
    <property type="entry name" value="Aldolase class I"/>
    <property type="match status" value="1"/>
</dbReference>
<proteinExistence type="predicted"/>
<dbReference type="GO" id="GO:0046872">
    <property type="term" value="F:metal ion binding"/>
    <property type="evidence" value="ECO:0007669"/>
    <property type="project" value="UniProtKB-KW"/>
</dbReference>
<accession>A0A1F6DD99</accession>
<dbReference type="SFLD" id="SFLDG01066">
    <property type="entry name" value="organic_radical-activating_enz"/>
    <property type="match status" value="1"/>
</dbReference>
<keyword evidence="4" id="KW-0479">Metal-binding</keyword>
<keyword evidence="6" id="KW-0411">Iron-sulfur</keyword>
<evidence type="ECO:0000313" key="7">
    <source>
        <dbReference type="EMBL" id="OGG59371.1"/>
    </source>
</evidence>
<evidence type="ECO:0000256" key="6">
    <source>
        <dbReference type="ARBA" id="ARBA00023014"/>
    </source>
</evidence>
<dbReference type="InterPro" id="IPR034457">
    <property type="entry name" value="Organic_radical-activating"/>
</dbReference>
<dbReference type="SFLD" id="SFLDF00299">
    <property type="entry name" value="anaerobic_ribonucleoside-triph"/>
    <property type="match status" value="1"/>
</dbReference>
<keyword evidence="5" id="KW-0408">Iron</keyword>
<dbReference type="GO" id="GO:0004748">
    <property type="term" value="F:ribonucleoside-diphosphate reductase activity, thioredoxin disulfide as acceptor"/>
    <property type="evidence" value="ECO:0007669"/>
    <property type="project" value="TreeGrafter"/>
</dbReference>
<evidence type="ECO:0000256" key="2">
    <source>
        <dbReference type="ARBA" id="ARBA00022485"/>
    </source>
</evidence>
<evidence type="ECO:0000313" key="8">
    <source>
        <dbReference type="Proteomes" id="UP000178794"/>
    </source>
</evidence>
<sequence>MTPCVQVGDFAPLTLSMGPGKRACLWVRGCPMRCTGCVTQEFIEPSFAWQETVNELFARICAAKEQYDIEGVSFSGGEPFAQAELLADLARRARAVGLSTLAWSGFSRKHLEGNRAPRGASELLAALDVLIDGPFVQKKAEGNPLRGSSNQRVHFLTERYNASHIADTQHVTVTRKPQGGTLVQGVVQYDLLHAVLAGFGVT</sequence>
<evidence type="ECO:0008006" key="9">
    <source>
        <dbReference type="Google" id="ProtNLM"/>
    </source>
</evidence>
<dbReference type="PANTHER" id="PTHR30352">
    <property type="entry name" value="PYRUVATE FORMATE-LYASE-ACTIVATING ENZYME"/>
    <property type="match status" value="1"/>
</dbReference>
<dbReference type="EMBL" id="MFLF01000016">
    <property type="protein sequence ID" value="OGG59371.1"/>
    <property type="molecule type" value="Genomic_DNA"/>
</dbReference>
<evidence type="ECO:0000256" key="3">
    <source>
        <dbReference type="ARBA" id="ARBA00022691"/>
    </source>
</evidence>
<dbReference type="SFLD" id="SFLDG01063">
    <property type="entry name" value="activating_enzymes__group_1"/>
    <property type="match status" value="1"/>
</dbReference>
<dbReference type="InterPro" id="IPR012837">
    <property type="entry name" value="NrdG"/>
</dbReference>
<dbReference type="InterPro" id="IPR007197">
    <property type="entry name" value="rSAM"/>
</dbReference>
<dbReference type="AlphaFoldDB" id="A0A1F6DD99"/>
<dbReference type="SFLD" id="SFLDS00029">
    <property type="entry name" value="Radical_SAM"/>
    <property type="match status" value="1"/>
</dbReference>
<dbReference type="GO" id="GO:0043365">
    <property type="term" value="F:[formate-C-acetyltransferase]-activating enzyme activity"/>
    <property type="evidence" value="ECO:0007669"/>
    <property type="project" value="InterPro"/>
</dbReference>
<comment type="caution">
    <text evidence="7">The sequence shown here is derived from an EMBL/GenBank/DDBJ whole genome shotgun (WGS) entry which is preliminary data.</text>
</comment>
<protein>
    <recommendedName>
        <fullName evidence="9">Radical SAM core domain-containing protein</fullName>
    </recommendedName>
</protein>
<evidence type="ECO:0000256" key="1">
    <source>
        <dbReference type="ARBA" id="ARBA00001966"/>
    </source>
</evidence>
<dbReference type="GO" id="GO:0051539">
    <property type="term" value="F:4 iron, 4 sulfur cluster binding"/>
    <property type="evidence" value="ECO:0007669"/>
    <property type="project" value="UniProtKB-KW"/>
</dbReference>
<evidence type="ECO:0000256" key="5">
    <source>
        <dbReference type="ARBA" id="ARBA00023004"/>
    </source>
</evidence>
<name>A0A1F6DD99_9BACT</name>
<organism evidence="7 8">
    <name type="scientific">Candidatus Kaiserbacteria bacterium RIFCSPHIGHO2_02_FULL_50_50</name>
    <dbReference type="NCBI Taxonomy" id="1798492"/>
    <lineage>
        <taxon>Bacteria</taxon>
        <taxon>Candidatus Kaiseribacteriota</taxon>
    </lineage>
</organism>
<dbReference type="InterPro" id="IPR058240">
    <property type="entry name" value="rSAM_sf"/>
</dbReference>
<dbReference type="Proteomes" id="UP000178794">
    <property type="component" value="Unassembled WGS sequence"/>
</dbReference>
<dbReference type="SUPFAM" id="SSF102114">
    <property type="entry name" value="Radical SAM enzymes"/>
    <property type="match status" value="1"/>
</dbReference>
<dbReference type="Pfam" id="PF13353">
    <property type="entry name" value="Fer4_12"/>
    <property type="match status" value="1"/>
</dbReference>
<dbReference type="PANTHER" id="PTHR30352:SF2">
    <property type="entry name" value="ANAEROBIC RIBONUCLEOSIDE-TRIPHOSPHATE REDUCTASE-ACTIVATING PROTEIN"/>
    <property type="match status" value="1"/>
</dbReference>